<organism evidence="1 2">
    <name type="scientific">Sporomusa termitida</name>
    <dbReference type="NCBI Taxonomy" id="2377"/>
    <lineage>
        <taxon>Bacteria</taxon>
        <taxon>Bacillati</taxon>
        <taxon>Bacillota</taxon>
        <taxon>Negativicutes</taxon>
        <taxon>Selenomonadales</taxon>
        <taxon>Sporomusaceae</taxon>
        <taxon>Sporomusa</taxon>
    </lineage>
</organism>
<accession>A0A517DQ08</accession>
<dbReference type="AlphaFoldDB" id="A0A517DQ08"/>
<protein>
    <recommendedName>
        <fullName evidence="3">Teichuronic acid biosynthesis glycosyltransferase TuaH</fullName>
    </recommendedName>
</protein>
<dbReference type="SUPFAM" id="SSF53756">
    <property type="entry name" value="UDP-Glycosyltransferase/glycogen phosphorylase"/>
    <property type="match status" value="1"/>
</dbReference>
<gene>
    <name evidence="1" type="ORF">SPTER_07150</name>
</gene>
<dbReference type="KEGG" id="sted:SPTER_07150"/>
<dbReference type="EMBL" id="CP036259">
    <property type="protein sequence ID" value="QDR79440.1"/>
    <property type="molecule type" value="Genomic_DNA"/>
</dbReference>
<name>A0A517DQ08_9FIRM</name>
<dbReference type="Gene3D" id="3.40.50.2000">
    <property type="entry name" value="Glycogen Phosphorylase B"/>
    <property type="match status" value="1"/>
</dbReference>
<proteinExistence type="predicted"/>
<keyword evidence="2" id="KW-1185">Reference proteome</keyword>
<dbReference type="Proteomes" id="UP000320776">
    <property type="component" value="Chromosome"/>
</dbReference>
<evidence type="ECO:0008006" key="3">
    <source>
        <dbReference type="Google" id="ProtNLM"/>
    </source>
</evidence>
<evidence type="ECO:0000313" key="2">
    <source>
        <dbReference type="Proteomes" id="UP000320776"/>
    </source>
</evidence>
<evidence type="ECO:0000313" key="1">
    <source>
        <dbReference type="EMBL" id="QDR79440.1"/>
    </source>
</evidence>
<reference evidence="1 2" key="1">
    <citation type="submission" date="2019-02" db="EMBL/GenBank/DDBJ databases">
        <title>Closed genome of Sporomusa termitida DSM 4440.</title>
        <authorList>
            <person name="Poehlein A."/>
            <person name="Daniel R."/>
        </authorList>
    </citation>
    <scope>NUCLEOTIDE SEQUENCE [LARGE SCALE GENOMIC DNA]</scope>
    <source>
        <strain evidence="1 2">DSM 4440</strain>
    </source>
</reference>
<sequence>MQPVIIYPPTIDWDYLHQRPQQILKALAGLDCICIFCNVNLYKRHPGGIIQLKENLLLANGWDFTAAVKWARSNYPGLPITAYFTYPAHITPIQSAKPDLIIFDSVDEPAGEFISWLPDYARALQQANVVTATACSLVSRAKSIVTKEVHLLPNGCDYEHFKTAQQRHDIHCLPFTGSKPIIGYIGAIAPWLDMQLVNSLARCLPDYEFVFIGSLLYQNTIAFPNRNMHYLHHQAYAELPRYLSNFNYSLIPFKLTEMTRGVNPVKFWEYLAGGIPILSTPLPEIPPEYVTFITEAMLPGFSPAADEKKRAAGIQFACENSWTVRARKLRKIMVTELEYG</sequence>
<dbReference type="OrthoDB" id="9816564at2"/>
<dbReference type="RefSeq" id="WP_144349088.1">
    <property type="nucleotide sequence ID" value="NZ_CP036259.1"/>
</dbReference>